<evidence type="ECO:0000259" key="2">
    <source>
        <dbReference type="Pfam" id="PF00248"/>
    </source>
</evidence>
<evidence type="ECO:0000256" key="1">
    <source>
        <dbReference type="ARBA" id="ARBA00023002"/>
    </source>
</evidence>
<name>A0A0B1ZKJ2_9SPHN</name>
<dbReference type="PANTHER" id="PTHR43625">
    <property type="entry name" value="AFLATOXIN B1 ALDEHYDE REDUCTASE"/>
    <property type="match status" value="1"/>
</dbReference>
<dbReference type="Pfam" id="PF00248">
    <property type="entry name" value="Aldo_ket_red"/>
    <property type="match status" value="1"/>
</dbReference>
<keyword evidence="4" id="KW-1185">Reference proteome</keyword>
<evidence type="ECO:0000313" key="4">
    <source>
        <dbReference type="Proteomes" id="UP000031057"/>
    </source>
</evidence>
<gene>
    <name evidence="3" type="ORF">LK12_18000</name>
</gene>
<feature type="domain" description="NADP-dependent oxidoreductase" evidence="2">
    <location>
        <begin position="16"/>
        <end position="307"/>
    </location>
</feature>
<dbReference type="Proteomes" id="UP000031057">
    <property type="component" value="Unassembled WGS sequence"/>
</dbReference>
<sequence length="328" mass="35647">MKKRTLGQQGLEVSAVGLGCMGMSASYPPYPDEAQSITVVHRAAELGVTLFDTAEVYGPFTNEALVGKALKGVRDKVCVATKFGINLRQAEGKAGLDSRPETIRLVAEESLKRLGVDVIDLFYQHRVDPDVPPEEVAGAVGDLVREGKVRFFGLCEAAPETIRRAHKTHPLSAVQTEYSLWTRDPERDVLPLCEELGIGFVPYSPLGRGFLTGKIKQPPQGEDDIRSTYPRFTAEAIGTNLGLVQELKRLGQAKGRTPAQLALAWILHKGDHIVPIPGTTKLNRLEENVAAADITLSDAEIGALEKAMPEHAVAGARYDEMNFSLVNL</sequence>
<dbReference type="InterPro" id="IPR036812">
    <property type="entry name" value="NAD(P)_OxRdtase_dom_sf"/>
</dbReference>
<dbReference type="RefSeq" id="WP_039287168.1">
    <property type="nucleotide sequence ID" value="NZ_JTDI01000006.1"/>
</dbReference>
<reference evidence="3 4" key="1">
    <citation type="submission" date="2014-10" db="EMBL/GenBank/DDBJ databases">
        <title>Genome sequence of Novosphingobium malaysiense MUSC 273(T).</title>
        <authorList>
            <person name="Lee L.-H."/>
        </authorList>
    </citation>
    <scope>NUCLEOTIDE SEQUENCE [LARGE SCALE GENOMIC DNA]</scope>
    <source>
        <strain evidence="3 4">MUSC 273</strain>
    </source>
</reference>
<comment type="caution">
    <text evidence="3">The sequence shown here is derived from an EMBL/GenBank/DDBJ whole genome shotgun (WGS) entry which is preliminary data.</text>
</comment>
<dbReference type="InterPro" id="IPR050791">
    <property type="entry name" value="Aldo-Keto_reductase"/>
</dbReference>
<proteinExistence type="predicted"/>
<organism evidence="3 4">
    <name type="scientific">Novosphingobium malaysiense</name>
    <dbReference type="NCBI Taxonomy" id="1348853"/>
    <lineage>
        <taxon>Bacteria</taxon>
        <taxon>Pseudomonadati</taxon>
        <taxon>Pseudomonadota</taxon>
        <taxon>Alphaproteobacteria</taxon>
        <taxon>Sphingomonadales</taxon>
        <taxon>Sphingomonadaceae</taxon>
        <taxon>Novosphingobium</taxon>
    </lineage>
</organism>
<dbReference type="InterPro" id="IPR023210">
    <property type="entry name" value="NADP_OxRdtase_dom"/>
</dbReference>
<accession>A0A0B1ZKJ2</accession>
<evidence type="ECO:0000313" key="3">
    <source>
        <dbReference type="EMBL" id="KHK89815.1"/>
    </source>
</evidence>
<keyword evidence="1" id="KW-0560">Oxidoreductase</keyword>
<dbReference type="GO" id="GO:0016491">
    <property type="term" value="F:oxidoreductase activity"/>
    <property type="evidence" value="ECO:0007669"/>
    <property type="project" value="UniProtKB-KW"/>
</dbReference>
<dbReference type="STRING" id="1348853.LK12_18000"/>
<dbReference type="OrthoDB" id="7181835at2"/>
<protein>
    <recommendedName>
        <fullName evidence="2">NADP-dependent oxidoreductase domain-containing protein</fullName>
    </recommendedName>
</protein>
<dbReference type="CDD" id="cd19078">
    <property type="entry name" value="AKR_AKR13C1_2"/>
    <property type="match status" value="1"/>
</dbReference>
<dbReference type="EMBL" id="JTDI01000006">
    <property type="protein sequence ID" value="KHK89815.1"/>
    <property type="molecule type" value="Genomic_DNA"/>
</dbReference>
<dbReference type="AlphaFoldDB" id="A0A0B1ZKJ2"/>
<dbReference type="Gene3D" id="3.20.20.100">
    <property type="entry name" value="NADP-dependent oxidoreductase domain"/>
    <property type="match status" value="1"/>
</dbReference>
<dbReference type="PANTHER" id="PTHR43625:SF77">
    <property type="entry name" value="ALDO-KETO REDUCTASE"/>
    <property type="match status" value="1"/>
</dbReference>
<dbReference type="SUPFAM" id="SSF51430">
    <property type="entry name" value="NAD(P)-linked oxidoreductase"/>
    <property type="match status" value="1"/>
</dbReference>
<dbReference type="GO" id="GO:0005737">
    <property type="term" value="C:cytoplasm"/>
    <property type="evidence" value="ECO:0007669"/>
    <property type="project" value="TreeGrafter"/>
</dbReference>